<dbReference type="OrthoDB" id="1436686at2759"/>
<name>A0A5N6LIV6_9ASTR</name>
<sequence>MAQVHRNSDKSFSYRQDSSRSPTPFKQVFSSSSSNSSNVSRDRGVRSLSRTEWQDRRKKGLCYRCGQQYGPAHKCPKGKLRILLLGEDEDDSGEGEHQLLELEAPLSTPTPPLTGSEARKRPGNQLRKHSGSGNAGETYPHAGSVSVQDPACAISNVSSIDYILIDDNLIGKWVVTRRELNGGLLVLPFCHIEDSAIVL</sequence>
<dbReference type="EMBL" id="SZYD01000275">
    <property type="protein sequence ID" value="KAD1982855.1"/>
    <property type="molecule type" value="Genomic_DNA"/>
</dbReference>
<dbReference type="Proteomes" id="UP000326396">
    <property type="component" value="Unassembled WGS sequence"/>
</dbReference>
<feature type="compositionally biased region" description="Low complexity" evidence="1">
    <location>
        <begin position="30"/>
        <end position="39"/>
    </location>
</feature>
<feature type="region of interest" description="Disordered" evidence="1">
    <location>
        <begin position="1"/>
        <end position="52"/>
    </location>
</feature>
<keyword evidence="3" id="KW-1185">Reference proteome</keyword>
<protein>
    <submittedName>
        <fullName evidence="2">Uncharacterized protein</fullName>
    </submittedName>
</protein>
<feature type="compositionally biased region" description="Polar residues" evidence="1">
    <location>
        <begin position="10"/>
        <end position="24"/>
    </location>
</feature>
<accession>A0A5N6LIV6</accession>
<evidence type="ECO:0000313" key="3">
    <source>
        <dbReference type="Proteomes" id="UP000326396"/>
    </source>
</evidence>
<gene>
    <name evidence="2" type="ORF">E3N88_42067</name>
</gene>
<evidence type="ECO:0000313" key="2">
    <source>
        <dbReference type="EMBL" id="KAD1982855.1"/>
    </source>
</evidence>
<feature type="region of interest" description="Disordered" evidence="1">
    <location>
        <begin position="101"/>
        <end position="142"/>
    </location>
</feature>
<reference evidence="2 3" key="1">
    <citation type="submission" date="2019-05" db="EMBL/GenBank/DDBJ databases">
        <title>Mikania micrantha, genome provides insights into the molecular mechanism of rapid growth.</title>
        <authorList>
            <person name="Liu B."/>
        </authorList>
    </citation>
    <scope>NUCLEOTIDE SEQUENCE [LARGE SCALE GENOMIC DNA]</scope>
    <source>
        <strain evidence="2">NLD-2019</strain>
        <tissue evidence="2">Leaf</tissue>
    </source>
</reference>
<evidence type="ECO:0000256" key="1">
    <source>
        <dbReference type="SAM" id="MobiDB-lite"/>
    </source>
</evidence>
<comment type="caution">
    <text evidence="2">The sequence shown here is derived from an EMBL/GenBank/DDBJ whole genome shotgun (WGS) entry which is preliminary data.</text>
</comment>
<dbReference type="AlphaFoldDB" id="A0A5N6LIV6"/>
<proteinExistence type="predicted"/>
<organism evidence="2 3">
    <name type="scientific">Mikania micrantha</name>
    <name type="common">bitter vine</name>
    <dbReference type="NCBI Taxonomy" id="192012"/>
    <lineage>
        <taxon>Eukaryota</taxon>
        <taxon>Viridiplantae</taxon>
        <taxon>Streptophyta</taxon>
        <taxon>Embryophyta</taxon>
        <taxon>Tracheophyta</taxon>
        <taxon>Spermatophyta</taxon>
        <taxon>Magnoliopsida</taxon>
        <taxon>eudicotyledons</taxon>
        <taxon>Gunneridae</taxon>
        <taxon>Pentapetalae</taxon>
        <taxon>asterids</taxon>
        <taxon>campanulids</taxon>
        <taxon>Asterales</taxon>
        <taxon>Asteraceae</taxon>
        <taxon>Asteroideae</taxon>
        <taxon>Heliantheae alliance</taxon>
        <taxon>Eupatorieae</taxon>
        <taxon>Mikania</taxon>
    </lineage>
</organism>